<feature type="region of interest" description="Disordered" evidence="1">
    <location>
        <begin position="82"/>
        <end position="155"/>
    </location>
</feature>
<name>A0A9E7H782_9LILI</name>
<proteinExistence type="predicted"/>
<sequence length="166" mass="19055">MVMEKGCMKSLRVLQMEGLSELMLLPKGIEHLTSLHKLYLSECNNFLLYAIQEDQRKRVGHIPNIWHAYHADGKKIIEILSRPTTRAPRRQEEEEEEEVDGKSVPPFPFPTPSETGTDENVFSYLPPSEARSEMNDRGTPVKGRRPTGLPFRRVLRCPVKNRNSCP</sequence>
<evidence type="ECO:0000256" key="1">
    <source>
        <dbReference type="SAM" id="MobiDB-lite"/>
    </source>
</evidence>
<organism evidence="2 3">
    <name type="scientific">Musa troglodytarum</name>
    <name type="common">fe'i banana</name>
    <dbReference type="NCBI Taxonomy" id="320322"/>
    <lineage>
        <taxon>Eukaryota</taxon>
        <taxon>Viridiplantae</taxon>
        <taxon>Streptophyta</taxon>
        <taxon>Embryophyta</taxon>
        <taxon>Tracheophyta</taxon>
        <taxon>Spermatophyta</taxon>
        <taxon>Magnoliopsida</taxon>
        <taxon>Liliopsida</taxon>
        <taxon>Zingiberales</taxon>
        <taxon>Musaceae</taxon>
        <taxon>Musa</taxon>
    </lineage>
</organism>
<evidence type="ECO:0000313" key="2">
    <source>
        <dbReference type="EMBL" id="URE26068.1"/>
    </source>
</evidence>
<reference evidence="2" key="1">
    <citation type="submission" date="2022-05" db="EMBL/GenBank/DDBJ databases">
        <title>The Musa troglodytarum L. genome provides insights into the mechanism of non-climacteric behaviour and enrichment of carotenoids.</title>
        <authorList>
            <person name="Wang J."/>
        </authorList>
    </citation>
    <scope>NUCLEOTIDE SEQUENCE</scope>
    <source>
        <tissue evidence="2">Leaf</tissue>
    </source>
</reference>
<keyword evidence="3" id="KW-1185">Reference proteome</keyword>
<dbReference type="Proteomes" id="UP001055439">
    <property type="component" value="Chromosome 8"/>
</dbReference>
<evidence type="ECO:0000313" key="3">
    <source>
        <dbReference type="Proteomes" id="UP001055439"/>
    </source>
</evidence>
<accession>A0A9E7H782</accession>
<dbReference type="EMBL" id="CP097510">
    <property type="protein sequence ID" value="URE26068.1"/>
    <property type="molecule type" value="Genomic_DNA"/>
</dbReference>
<dbReference type="Gene3D" id="3.80.10.10">
    <property type="entry name" value="Ribonuclease Inhibitor"/>
    <property type="match status" value="1"/>
</dbReference>
<dbReference type="AlphaFoldDB" id="A0A9E7H782"/>
<dbReference type="InterPro" id="IPR032675">
    <property type="entry name" value="LRR_dom_sf"/>
</dbReference>
<gene>
    <name evidence="2" type="ORF">MUK42_13695</name>
</gene>
<dbReference type="OrthoDB" id="849094at2759"/>
<protein>
    <submittedName>
        <fullName evidence="2">Disease resistance protein</fullName>
    </submittedName>
</protein>